<dbReference type="Proteomes" id="UP000245942">
    <property type="component" value="Unassembled WGS sequence"/>
</dbReference>
<dbReference type="SUPFAM" id="SSF82784">
    <property type="entry name" value="OsmC-like"/>
    <property type="match status" value="1"/>
</dbReference>
<dbReference type="Pfam" id="PF02566">
    <property type="entry name" value="OsmC"/>
    <property type="match status" value="1"/>
</dbReference>
<keyword evidence="3" id="KW-1185">Reference proteome</keyword>
<accession>A0A316U7R7</accession>
<evidence type="ECO:0000313" key="2">
    <source>
        <dbReference type="EMBL" id="PWN20878.1"/>
    </source>
</evidence>
<dbReference type="Gene3D" id="2.20.25.10">
    <property type="match status" value="1"/>
</dbReference>
<sequence>MLSRSAFRAASMLRSASASAAPKFAAPMGARTVTNLSKHLYTAHARAEGAGRNGLTSLVGEGSGLEVKLGMPRELGGDGKGNNPEQLFGLGYSACFLSALQLVCRGEKVKLPEDTTVDALVHIGPPEGSEGFAVAVDLTVKSSLDDKSKLKSLVDKAHEVCPYSKATRNNVPVTLKVE</sequence>
<dbReference type="OrthoDB" id="60422at2759"/>
<name>A0A316U7R7_9BASI</name>
<reference evidence="2 3" key="1">
    <citation type="journal article" date="2018" name="Mol. Biol. Evol.">
        <title>Broad Genomic Sampling Reveals a Smut Pathogenic Ancestry of the Fungal Clade Ustilaginomycotina.</title>
        <authorList>
            <person name="Kijpornyongpan T."/>
            <person name="Mondo S.J."/>
            <person name="Barry K."/>
            <person name="Sandor L."/>
            <person name="Lee J."/>
            <person name="Lipzen A."/>
            <person name="Pangilinan J."/>
            <person name="LaButti K."/>
            <person name="Hainaut M."/>
            <person name="Henrissat B."/>
            <person name="Grigoriev I.V."/>
            <person name="Spatafora J.W."/>
            <person name="Aime M.C."/>
        </authorList>
    </citation>
    <scope>NUCLEOTIDE SEQUENCE [LARGE SCALE GENOMIC DNA]</scope>
    <source>
        <strain evidence="2 3">MCA 4718</strain>
    </source>
</reference>
<dbReference type="NCBIfam" id="TIGR03561">
    <property type="entry name" value="organ_hyd_perox"/>
    <property type="match status" value="1"/>
</dbReference>
<organism evidence="2 3">
    <name type="scientific">Pseudomicrostroma glucosiphilum</name>
    <dbReference type="NCBI Taxonomy" id="1684307"/>
    <lineage>
        <taxon>Eukaryota</taxon>
        <taxon>Fungi</taxon>
        <taxon>Dikarya</taxon>
        <taxon>Basidiomycota</taxon>
        <taxon>Ustilaginomycotina</taxon>
        <taxon>Exobasidiomycetes</taxon>
        <taxon>Microstromatales</taxon>
        <taxon>Microstromatales incertae sedis</taxon>
        <taxon>Pseudomicrostroma</taxon>
    </lineage>
</organism>
<protein>
    <submittedName>
        <fullName evidence="2">OsmC-like protein</fullName>
    </submittedName>
</protein>
<dbReference type="InterPro" id="IPR036102">
    <property type="entry name" value="OsmC/Ohrsf"/>
</dbReference>
<evidence type="ECO:0000313" key="3">
    <source>
        <dbReference type="Proteomes" id="UP000245942"/>
    </source>
</evidence>
<dbReference type="GO" id="GO:0006979">
    <property type="term" value="P:response to oxidative stress"/>
    <property type="evidence" value="ECO:0007669"/>
    <property type="project" value="InterPro"/>
</dbReference>
<dbReference type="InterPro" id="IPR003718">
    <property type="entry name" value="OsmC/Ohr_fam"/>
</dbReference>
<dbReference type="Gene3D" id="3.30.300.20">
    <property type="match status" value="1"/>
</dbReference>
<dbReference type="RefSeq" id="XP_025348038.1">
    <property type="nucleotide sequence ID" value="XM_025494244.1"/>
</dbReference>
<gene>
    <name evidence="2" type="ORF">BCV69DRAFT_298679</name>
</gene>
<dbReference type="InterPro" id="IPR019953">
    <property type="entry name" value="OHR"/>
</dbReference>
<dbReference type="AlphaFoldDB" id="A0A316U7R7"/>
<dbReference type="InterPro" id="IPR015946">
    <property type="entry name" value="KH_dom-like_a/b"/>
</dbReference>
<dbReference type="EMBL" id="KZ819326">
    <property type="protein sequence ID" value="PWN20878.1"/>
    <property type="molecule type" value="Genomic_DNA"/>
</dbReference>
<dbReference type="GeneID" id="37015978"/>
<dbReference type="PANTHER" id="PTHR33797">
    <property type="entry name" value="ORGANIC HYDROPEROXIDE RESISTANCE PROTEIN-LIKE"/>
    <property type="match status" value="1"/>
</dbReference>
<comment type="similarity">
    <text evidence="1">Belongs to the OsmC/Ohr family.</text>
</comment>
<proteinExistence type="inferred from homology"/>
<evidence type="ECO:0000256" key="1">
    <source>
        <dbReference type="ARBA" id="ARBA00007378"/>
    </source>
</evidence>
<dbReference type="PANTHER" id="PTHR33797:SF2">
    <property type="entry name" value="ORGANIC HYDROPEROXIDE RESISTANCE PROTEIN-LIKE"/>
    <property type="match status" value="1"/>
</dbReference>